<comment type="similarity">
    <text evidence="2 10">Belongs to the disproportionating enzyme family.</text>
</comment>
<dbReference type="PANTHER" id="PTHR32438">
    <property type="entry name" value="4-ALPHA-GLUCANOTRANSFERASE DPE1, CHLOROPLASTIC/AMYLOPLASTIC"/>
    <property type="match status" value="1"/>
</dbReference>
<comment type="catalytic activity">
    <reaction evidence="1 10">
        <text>Transfers a segment of a (1-&gt;4)-alpha-D-glucan to a new position in an acceptor, which may be glucose or a (1-&gt;4)-alpha-D-glucan.</text>
        <dbReference type="EC" id="2.4.1.25"/>
    </reaction>
</comment>
<name>A0ABU1D335_9BURK</name>
<evidence type="ECO:0000256" key="1">
    <source>
        <dbReference type="ARBA" id="ARBA00000439"/>
    </source>
</evidence>
<comment type="caution">
    <text evidence="11">The sequence shown here is derived from an EMBL/GenBank/DDBJ whole genome shotgun (WGS) entry which is preliminary data.</text>
</comment>
<dbReference type="EMBL" id="JAUZQE010000003">
    <property type="protein sequence ID" value="MDR4124763.1"/>
    <property type="molecule type" value="Genomic_DNA"/>
</dbReference>
<dbReference type="SUPFAM" id="SSF51445">
    <property type="entry name" value="(Trans)glycosidases"/>
    <property type="match status" value="1"/>
</dbReference>
<dbReference type="GO" id="GO:0004134">
    <property type="term" value="F:4-alpha-glucanotransferase activity"/>
    <property type="evidence" value="ECO:0007669"/>
    <property type="project" value="UniProtKB-EC"/>
</dbReference>
<reference evidence="11 12" key="1">
    <citation type="submission" date="2023-08" db="EMBL/GenBank/DDBJ databases">
        <title>Alcaligenaceae gen. nov., a novel taxon isolated from the sludge of Yixing Pesticide Factory.</title>
        <authorList>
            <person name="Ruan L."/>
        </authorList>
    </citation>
    <scope>NUCLEOTIDE SEQUENCE [LARGE SCALE GENOMIC DNA]</scope>
    <source>
        <strain evidence="11 12">LG-2</strain>
    </source>
</reference>
<evidence type="ECO:0000256" key="5">
    <source>
        <dbReference type="ARBA" id="ARBA00022676"/>
    </source>
</evidence>
<dbReference type="Gene3D" id="3.20.20.80">
    <property type="entry name" value="Glycosidases"/>
    <property type="match status" value="1"/>
</dbReference>
<keyword evidence="5 10" id="KW-0328">Glycosyltransferase</keyword>
<organism evidence="11 12">
    <name type="scientific">Yanghanlia caeni</name>
    <dbReference type="NCBI Taxonomy" id="3064283"/>
    <lineage>
        <taxon>Bacteria</taxon>
        <taxon>Pseudomonadati</taxon>
        <taxon>Pseudomonadota</taxon>
        <taxon>Betaproteobacteria</taxon>
        <taxon>Burkholderiales</taxon>
        <taxon>Alcaligenaceae</taxon>
        <taxon>Yanghanlia</taxon>
    </lineage>
</organism>
<dbReference type="InterPro" id="IPR003385">
    <property type="entry name" value="Glyco_hydro_77"/>
</dbReference>
<sequence length="723" mass="78476">MSIATHMLEPELRELAEEAGLLVTWRDAHGRERQVGAQTLRSLLDALHVPCANPAQCCESLHALRVAGYRGASPRIVVAQLGQPVFLRRHGSLHYRLQREDGTYIMGTARDLDGDYVAISGLNRPGYYQLEMGAVHTVIAVAPRRCPTVTELAGRTHAWVLGAQVYSLRRGVANGASDAAGAALPGWETGGDYTALGILARQAAAHGAAGLAISPVHAMFSADPQRYSPYAPSSRLFLNALHADPVAVLGRDFVLAAGVTDGGVAPPDGPQDGLLDWPQVYARRLSTLRRLHQHFDAAASRALQTDFEAFVREGGQALFNHASFEALHAHYAETLGASHGWQDWPAEYRDPSSAAVRRFSAAHEDALRFHLFLQWLAARNLGQAHAGAREAGMPLGLVADMAVGTDPGGSQAWSQQGQLMTGVSVGAPPDIFQPEGQDWGLTAFSPHALHEHGHDGFIQIVRAALAHAGGLRVDHILGLARMWLVPQGAPPAEGAYLRYPRDELMNLLALEAWRHRALVVGENLGTVPEDFTEAMSRHGILGMNVLWFEQDSTAQRPAFRPRSEWPGQSMAMITTHDLPTLSGWWVGRDIEWRERQGEFDAQAAEAQRRDRAAQKGALWQALQRAGLISDGAAPHEPPTGTVLAYVAGAPSVVCSVALEDVLESPEQPNLPESGRRDAQLRHPNWRRMLEPAVETMLEGERVAGLLGIVRKAREQAPSLEENA</sequence>
<dbReference type="RefSeq" id="WP_347286333.1">
    <property type="nucleotide sequence ID" value="NZ_JAUZQE010000003.1"/>
</dbReference>
<evidence type="ECO:0000313" key="12">
    <source>
        <dbReference type="Proteomes" id="UP001232156"/>
    </source>
</evidence>
<keyword evidence="7 10" id="KW-0119">Carbohydrate metabolism</keyword>
<evidence type="ECO:0000313" key="11">
    <source>
        <dbReference type="EMBL" id="MDR4124763.1"/>
    </source>
</evidence>
<dbReference type="NCBIfam" id="TIGR00217">
    <property type="entry name" value="malQ"/>
    <property type="match status" value="1"/>
</dbReference>
<evidence type="ECO:0000256" key="7">
    <source>
        <dbReference type="ARBA" id="ARBA00023277"/>
    </source>
</evidence>
<evidence type="ECO:0000256" key="4">
    <source>
        <dbReference type="ARBA" id="ARBA00020295"/>
    </source>
</evidence>
<dbReference type="InterPro" id="IPR017853">
    <property type="entry name" value="GH"/>
</dbReference>
<gene>
    <name evidence="11" type="primary">malQ</name>
    <name evidence="11" type="ORF">Q8947_02040</name>
</gene>
<protein>
    <recommendedName>
        <fullName evidence="4 10">4-alpha-glucanotransferase</fullName>
        <ecNumber evidence="3 10">2.4.1.25</ecNumber>
    </recommendedName>
    <alternativeName>
        <fullName evidence="8 10">Amylomaltase</fullName>
    </alternativeName>
    <alternativeName>
        <fullName evidence="9 10">Disproportionating enzyme</fullName>
    </alternativeName>
</protein>
<evidence type="ECO:0000256" key="10">
    <source>
        <dbReference type="RuleBase" id="RU361207"/>
    </source>
</evidence>
<dbReference type="PANTHER" id="PTHR32438:SF5">
    <property type="entry name" value="4-ALPHA-GLUCANOTRANSFERASE DPE1, CHLOROPLASTIC_AMYLOPLASTIC"/>
    <property type="match status" value="1"/>
</dbReference>
<dbReference type="EC" id="2.4.1.25" evidence="3 10"/>
<dbReference type="Pfam" id="PF02446">
    <property type="entry name" value="Glyco_hydro_77"/>
    <property type="match status" value="1"/>
</dbReference>
<proteinExistence type="inferred from homology"/>
<evidence type="ECO:0000256" key="8">
    <source>
        <dbReference type="ARBA" id="ARBA00031423"/>
    </source>
</evidence>
<keyword evidence="6 10" id="KW-0808">Transferase</keyword>
<evidence type="ECO:0000256" key="2">
    <source>
        <dbReference type="ARBA" id="ARBA00005684"/>
    </source>
</evidence>
<keyword evidence="12" id="KW-1185">Reference proteome</keyword>
<evidence type="ECO:0000256" key="6">
    <source>
        <dbReference type="ARBA" id="ARBA00022679"/>
    </source>
</evidence>
<evidence type="ECO:0000256" key="3">
    <source>
        <dbReference type="ARBA" id="ARBA00012560"/>
    </source>
</evidence>
<dbReference type="Proteomes" id="UP001232156">
    <property type="component" value="Unassembled WGS sequence"/>
</dbReference>
<evidence type="ECO:0000256" key="9">
    <source>
        <dbReference type="ARBA" id="ARBA00031501"/>
    </source>
</evidence>
<accession>A0ABU1D335</accession>